<dbReference type="PANTHER" id="PTHR33677">
    <property type="entry name" value="TRANSCRIPTIONAL REPRESSOR FRMR-RELATED"/>
    <property type="match status" value="1"/>
</dbReference>
<dbReference type="InterPro" id="IPR003735">
    <property type="entry name" value="Metal_Tscrpt_repr"/>
</dbReference>
<dbReference type="CDD" id="cd10148">
    <property type="entry name" value="CsoR-like_DUF156"/>
    <property type="match status" value="1"/>
</dbReference>
<comment type="caution">
    <text evidence="3">The sequence shown here is derived from an EMBL/GenBank/DDBJ whole genome shotgun (WGS) entry which is preliminary data.</text>
</comment>
<name>A0ABV8LY74_9ACTN</name>
<dbReference type="Gene3D" id="1.20.58.1000">
    <property type="entry name" value="Metal-sensitive repressor, helix protomer"/>
    <property type="match status" value="1"/>
</dbReference>
<evidence type="ECO:0000256" key="1">
    <source>
        <dbReference type="ARBA" id="ARBA00005428"/>
    </source>
</evidence>
<dbReference type="Pfam" id="PF02583">
    <property type="entry name" value="Trns_repr_metal"/>
    <property type="match status" value="1"/>
</dbReference>
<comment type="similarity">
    <text evidence="1">Belongs to the CsoR family.</text>
</comment>
<dbReference type="InterPro" id="IPR038390">
    <property type="entry name" value="Metal_Tscrpt_repr_sf"/>
</dbReference>
<accession>A0ABV8LY74</accession>
<reference evidence="4" key="1">
    <citation type="journal article" date="2019" name="Int. J. Syst. Evol. Microbiol.">
        <title>The Global Catalogue of Microorganisms (GCM) 10K type strain sequencing project: providing services to taxonomists for standard genome sequencing and annotation.</title>
        <authorList>
            <consortium name="The Broad Institute Genomics Platform"/>
            <consortium name="The Broad Institute Genome Sequencing Center for Infectious Disease"/>
            <person name="Wu L."/>
            <person name="Ma J."/>
        </authorList>
    </citation>
    <scope>NUCLEOTIDE SEQUENCE [LARGE SCALE GENOMIC DNA]</scope>
    <source>
        <strain evidence="4">CGMCC 4.7289</strain>
    </source>
</reference>
<sequence>MQIEADAVGDVVRRLRRAEGQIRGVIAMLEDGRDCADVVTQLAAVSRALDRAGFKIVASGLQQCMEAKNSGEDQTVNLERMEKLFLSLA</sequence>
<dbReference type="RefSeq" id="WP_253763162.1">
    <property type="nucleotide sequence ID" value="NZ_JAMZDZ010000001.1"/>
</dbReference>
<evidence type="ECO:0000313" key="3">
    <source>
        <dbReference type="EMBL" id="MFC4135288.1"/>
    </source>
</evidence>
<proteinExistence type="inferred from homology"/>
<dbReference type="Proteomes" id="UP001595816">
    <property type="component" value="Unassembled WGS sequence"/>
</dbReference>
<evidence type="ECO:0000256" key="2">
    <source>
        <dbReference type="ARBA" id="ARBA00023008"/>
    </source>
</evidence>
<keyword evidence="2" id="KW-0186">Copper</keyword>
<organism evidence="3 4">
    <name type="scientific">Hamadaea flava</name>
    <dbReference type="NCBI Taxonomy" id="1742688"/>
    <lineage>
        <taxon>Bacteria</taxon>
        <taxon>Bacillati</taxon>
        <taxon>Actinomycetota</taxon>
        <taxon>Actinomycetes</taxon>
        <taxon>Micromonosporales</taxon>
        <taxon>Micromonosporaceae</taxon>
        <taxon>Hamadaea</taxon>
    </lineage>
</organism>
<dbReference type="PANTHER" id="PTHR33677:SF5">
    <property type="entry name" value="TRANSCRIPTIONAL REPRESSOR FRMR"/>
    <property type="match status" value="1"/>
</dbReference>
<gene>
    <name evidence="3" type="ORF">ACFOZ4_32155</name>
</gene>
<dbReference type="EMBL" id="JBHSAY010000020">
    <property type="protein sequence ID" value="MFC4135288.1"/>
    <property type="molecule type" value="Genomic_DNA"/>
</dbReference>
<protein>
    <submittedName>
        <fullName evidence="3">Metal-sensitive transcriptional regulator</fullName>
    </submittedName>
</protein>
<keyword evidence="4" id="KW-1185">Reference proteome</keyword>
<evidence type="ECO:0000313" key="4">
    <source>
        <dbReference type="Proteomes" id="UP001595816"/>
    </source>
</evidence>